<dbReference type="AlphaFoldDB" id="A0A8T3BG04"/>
<dbReference type="Proteomes" id="UP000829196">
    <property type="component" value="Unassembled WGS sequence"/>
</dbReference>
<gene>
    <name evidence="1" type="ORF">KFK09_011835</name>
</gene>
<accession>A0A8T3BG04</accession>
<organism evidence="1 2">
    <name type="scientific">Dendrobium nobile</name>
    <name type="common">Orchid</name>
    <dbReference type="NCBI Taxonomy" id="94219"/>
    <lineage>
        <taxon>Eukaryota</taxon>
        <taxon>Viridiplantae</taxon>
        <taxon>Streptophyta</taxon>
        <taxon>Embryophyta</taxon>
        <taxon>Tracheophyta</taxon>
        <taxon>Spermatophyta</taxon>
        <taxon>Magnoliopsida</taxon>
        <taxon>Liliopsida</taxon>
        <taxon>Asparagales</taxon>
        <taxon>Orchidaceae</taxon>
        <taxon>Epidendroideae</taxon>
        <taxon>Malaxideae</taxon>
        <taxon>Dendrobiinae</taxon>
        <taxon>Dendrobium</taxon>
    </lineage>
</organism>
<evidence type="ECO:0000313" key="2">
    <source>
        <dbReference type="Proteomes" id="UP000829196"/>
    </source>
</evidence>
<proteinExistence type="predicted"/>
<sequence>MEQKLLFLVFLLLAGDEPKLELRYGDRRRAFSSHDFSLLLSLLLRVSFELA</sequence>
<keyword evidence="2" id="KW-1185">Reference proteome</keyword>
<evidence type="ECO:0000313" key="1">
    <source>
        <dbReference type="EMBL" id="KAI0511210.1"/>
    </source>
</evidence>
<protein>
    <submittedName>
        <fullName evidence="1">Uncharacterized protein</fullName>
    </submittedName>
</protein>
<reference evidence="1" key="1">
    <citation type="journal article" date="2022" name="Front. Genet.">
        <title>Chromosome-Scale Assembly of the Dendrobium nobile Genome Provides Insights Into the Molecular Mechanism of the Biosynthesis of the Medicinal Active Ingredient of Dendrobium.</title>
        <authorList>
            <person name="Xu Q."/>
            <person name="Niu S.-C."/>
            <person name="Li K.-L."/>
            <person name="Zheng P.-J."/>
            <person name="Zhang X.-J."/>
            <person name="Jia Y."/>
            <person name="Liu Y."/>
            <person name="Niu Y.-X."/>
            <person name="Yu L.-H."/>
            <person name="Chen D.-F."/>
            <person name="Zhang G.-Q."/>
        </authorList>
    </citation>
    <scope>NUCLEOTIDE SEQUENCE</scope>
    <source>
        <tissue evidence="1">Leaf</tissue>
    </source>
</reference>
<dbReference type="EMBL" id="JAGYWB010000009">
    <property type="protein sequence ID" value="KAI0511210.1"/>
    <property type="molecule type" value="Genomic_DNA"/>
</dbReference>
<comment type="caution">
    <text evidence="1">The sequence shown here is derived from an EMBL/GenBank/DDBJ whole genome shotgun (WGS) entry which is preliminary data.</text>
</comment>
<name>A0A8T3BG04_DENNO</name>